<gene>
    <name evidence="1" type="ORF">OIHEL45_16571</name>
</gene>
<protein>
    <submittedName>
        <fullName evidence="1">Uncharacterized protein</fullName>
    </submittedName>
</protein>
<evidence type="ECO:0000313" key="1">
    <source>
        <dbReference type="EMBL" id="EDQ03261.1"/>
    </source>
</evidence>
<dbReference type="EMBL" id="ABID01000027">
    <property type="protein sequence ID" value="EDQ03261.1"/>
    <property type="molecule type" value="Genomic_DNA"/>
</dbReference>
<reference evidence="1 2" key="1">
    <citation type="submission" date="2007-11" db="EMBL/GenBank/DDBJ databases">
        <authorList>
            <person name="Wagner-Dobler I."/>
            <person name="Ferriera S."/>
            <person name="Johnson J."/>
            <person name="Kravitz S."/>
            <person name="Beeson K."/>
            <person name="Sutton G."/>
            <person name="Rogers Y.-H."/>
            <person name="Friedman R."/>
            <person name="Frazier M."/>
            <person name="Venter J.C."/>
        </authorList>
    </citation>
    <scope>NUCLEOTIDE SEQUENCE [LARGE SCALE GENOMIC DNA]</scope>
    <source>
        <strain evidence="1 2">HEL-45</strain>
    </source>
</reference>
<comment type="caution">
    <text evidence="1">The sequence shown here is derived from an EMBL/GenBank/DDBJ whole genome shotgun (WGS) entry which is preliminary data.</text>
</comment>
<organism evidence="1 2">
    <name type="scientific">Sulfitobacter indolifex HEL-45</name>
    <dbReference type="NCBI Taxonomy" id="391624"/>
    <lineage>
        <taxon>Bacteria</taxon>
        <taxon>Pseudomonadati</taxon>
        <taxon>Pseudomonadota</taxon>
        <taxon>Alphaproteobacteria</taxon>
        <taxon>Rhodobacterales</taxon>
        <taxon>Roseobacteraceae</taxon>
        <taxon>Sulfitobacter</taxon>
    </lineage>
</organism>
<sequence>MVWQHRIRANLAGDIKSALCAVTDIGKVVTAIVITKQAILSVIGAGK</sequence>
<evidence type="ECO:0000313" key="2">
    <source>
        <dbReference type="Proteomes" id="UP000003257"/>
    </source>
</evidence>
<accession>A0ABM9X1G0</accession>
<proteinExistence type="predicted"/>
<name>A0ABM9X1G0_9RHOB</name>
<keyword evidence="2" id="KW-1185">Reference proteome</keyword>
<dbReference type="Proteomes" id="UP000003257">
    <property type="component" value="Unassembled WGS sequence"/>
</dbReference>